<dbReference type="Proteomes" id="UP000183987">
    <property type="component" value="Unassembled WGS sequence"/>
</dbReference>
<dbReference type="AlphaFoldDB" id="A0A1M5FPD9"/>
<name>A0A1M5FPD9_LOKAT</name>
<evidence type="ECO:0000259" key="8">
    <source>
        <dbReference type="SMART" id="SM00911"/>
    </source>
</evidence>
<organism evidence="9 10">
    <name type="scientific">Loktanella atrilutea</name>
    <dbReference type="NCBI Taxonomy" id="366533"/>
    <lineage>
        <taxon>Bacteria</taxon>
        <taxon>Pseudomonadati</taxon>
        <taxon>Pseudomonadota</taxon>
        <taxon>Alphaproteobacteria</taxon>
        <taxon>Rhodobacterales</taxon>
        <taxon>Roseobacteraceae</taxon>
        <taxon>Loktanella</taxon>
    </lineage>
</organism>
<dbReference type="InterPro" id="IPR011102">
    <property type="entry name" value="Sig_transdc_His_kinase_HWE"/>
</dbReference>
<keyword evidence="7" id="KW-0067">ATP-binding</keyword>
<evidence type="ECO:0000256" key="2">
    <source>
        <dbReference type="ARBA" id="ARBA00012438"/>
    </source>
</evidence>
<evidence type="ECO:0000256" key="4">
    <source>
        <dbReference type="ARBA" id="ARBA00022679"/>
    </source>
</evidence>
<reference evidence="10" key="1">
    <citation type="submission" date="2016-11" db="EMBL/GenBank/DDBJ databases">
        <authorList>
            <person name="Varghese N."/>
            <person name="Submissions S."/>
        </authorList>
    </citation>
    <scope>NUCLEOTIDE SEQUENCE [LARGE SCALE GENOMIC DNA]</scope>
    <source>
        <strain evidence="10">DSM 29326</strain>
    </source>
</reference>
<dbReference type="Gene3D" id="3.30.450.20">
    <property type="entry name" value="PAS domain"/>
    <property type="match status" value="1"/>
</dbReference>
<dbReference type="SUPFAM" id="SSF55874">
    <property type="entry name" value="ATPase domain of HSP90 chaperone/DNA topoisomerase II/histidine kinase"/>
    <property type="match status" value="1"/>
</dbReference>
<sequence length="281" mass="31325">MWDQLDPFFQKVLAGDSYYTENARYTPDRDGAMKDAYFTHSHSPIWDDTGIVRGIFLTVVETTAQLEAEARTELLMGELKHRMKNTLSVVQAIVNQSVRRAVSKDDVAAIIRTQIAALDRAHDLLTQSNHDNALLSALIRGVLDMEGYEDRIIVEGPEVMINSSAIIALTLIFHELNTNAMKYGALANERGRIRIFWDLSGDILRVFWQENDGPAVAPPARQGYGTRLILALANELGEVPQIDYLPVGFRFALQAHLEKLGVKAAQQDLTEKQSSTNSQAS</sequence>
<dbReference type="EMBL" id="FQUE01000023">
    <property type="protein sequence ID" value="SHF93042.1"/>
    <property type="molecule type" value="Genomic_DNA"/>
</dbReference>
<dbReference type="Gene3D" id="3.30.565.10">
    <property type="entry name" value="Histidine kinase-like ATPase, C-terminal domain"/>
    <property type="match status" value="1"/>
</dbReference>
<comment type="catalytic activity">
    <reaction evidence="1">
        <text>ATP + protein L-histidine = ADP + protein N-phospho-L-histidine.</text>
        <dbReference type="EC" id="2.7.13.3"/>
    </reaction>
</comment>
<evidence type="ECO:0000256" key="1">
    <source>
        <dbReference type="ARBA" id="ARBA00000085"/>
    </source>
</evidence>
<accession>A0A1M5FPD9</accession>
<dbReference type="GO" id="GO:0005524">
    <property type="term" value="F:ATP binding"/>
    <property type="evidence" value="ECO:0007669"/>
    <property type="project" value="UniProtKB-KW"/>
</dbReference>
<dbReference type="GO" id="GO:0004673">
    <property type="term" value="F:protein histidine kinase activity"/>
    <property type="evidence" value="ECO:0007669"/>
    <property type="project" value="UniProtKB-EC"/>
</dbReference>
<evidence type="ECO:0000313" key="9">
    <source>
        <dbReference type="EMBL" id="SHF93042.1"/>
    </source>
</evidence>
<keyword evidence="5" id="KW-0547">Nucleotide-binding</keyword>
<dbReference type="STRING" id="366533.SAMN05444339_1235"/>
<keyword evidence="4" id="KW-0808">Transferase</keyword>
<dbReference type="SMART" id="SM00911">
    <property type="entry name" value="HWE_HK"/>
    <property type="match status" value="1"/>
</dbReference>
<protein>
    <recommendedName>
        <fullName evidence="2">histidine kinase</fullName>
        <ecNumber evidence="2">2.7.13.3</ecNumber>
    </recommendedName>
</protein>
<keyword evidence="3" id="KW-0597">Phosphoprotein</keyword>
<keyword evidence="10" id="KW-1185">Reference proteome</keyword>
<dbReference type="InterPro" id="IPR036890">
    <property type="entry name" value="HATPase_C_sf"/>
</dbReference>
<dbReference type="PANTHER" id="PTHR41523">
    <property type="entry name" value="TWO-COMPONENT SYSTEM SENSOR PROTEIN"/>
    <property type="match status" value="1"/>
</dbReference>
<evidence type="ECO:0000256" key="6">
    <source>
        <dbReference type="ARBA" id="ARBA00022777"/>
    </source>
</evidence>
<dbReference type="PANTHER" id="PTHR41523:SF7">
    <property type="entry name" value="HISTIDINE KINASE"/>
    <property type="match status" value="1"/>
</dbReference>
<dbReference type="EC" id="2.7.13.3" evidence="2"/>
<evidence type="ECO:0000256" key="7">
    <source>
        <dbReference type="ARBA" id="ARBA00022840"/>
    </source>
</evidence>
<feature type="domain" description="Signal transduction histidine kinase HWE region" evidence="8">
    <location>
        <begin position="78"/>
        <end position="158"/>
    </location>
</feature>
<evidence type="ECO:0000256" key="5">
    <source>
        <dbReference type="ARBA" id="ARBA00022741"/>
    </source>
</evidence>
<evidence type="ECO:0000256" key="3">
    <source>
        <dbReference type="ARBA" id="ARBA00022553"/>
    </source>
</evidence>
<gene>
    <name evidence="9" type="ORF">SAMN05444339_1235</name>
</gene>
<keyword evidence="6 9" id="KW-0418">Kinase</keyword>
<dbReference type="Pfam" id="PF07536">
    <property type="entry name" value="HWE_HK"/>
    <property type="match status" value="1"/>
</dbReference>
<proteinExistence type="predicted"/>
<evidence type="ECO:0000313" key="10">
    <source>
        <dbReference type="Proteomes" id="UP000183987"/>
    </source>
</evidence>